<organism evidence="1 2">
    <name type="scientific">Phocoenobacter skyensis</name>
    <dbReference type="NCBI Taxonomy" id="97481"/>
    <lineage>
        <taxon>Bacteria</taxon>
        <taxon>Pseudomonadati</taxon>
        <taxon>Pseudomonadota</taxon>
        <taxon>Gammaproteobacteria</taxon>
        <taxon>Pasteurellales</taxon>
        <taxon>Pasteurellaceae</taxon>
        <taxon>Phocoenobacter</taxon>
    </lineage>
</organism>
<reference evidence="1" key="1">
    <citation type="journal article" date="2023" name="Front. Microbiol.">
        <title>Phylogeography and host specificity of Pasteurellaceae pathogenic to sea-farmed fish in the north-east Atlantic.</title>
        <authorList>
            <person name="Gulla S."/>
            <person name="Colquhoun D.J."/>
            <person name="Olsen A.B."/>
            <person name="Spilsberg B."/>
            <person name="Lagesen K."/>
            <person name="Aakesson C.P."/>
            <person name="Strom S."/>
            <person name="Manji F."/>
            <person name="Birkbeck T.H."/>
            <person name="Nilsen H.K."/>
        </authorList>
    </citation>
    <scope>NUCLEOTIDE SEQUENCE</scope>
    <source>
        <strain evidence="1">TW16_20</strain>
    </source>
</reference>
<proteinExistence type="predicted"/>
<gene>
    <name evidence="1" type="ORF">QJU93_01845</name>
</gene>
<evidence type="ECO:0000313" key="1">
    <source>
        <dbReference type="EMBL" id="MDP8172099.1"/>
    </source>
</evidence>
<dbReference type="AlphaFoldDB" id="A0AAJ6NZY6"/>
<comment type="caution">
    <text evidence="1">The sequence shown here is derived from an EMBL/GenBank/DDBJ whole genome shotgun (WGS) entry which is preliminary data.</text>
</comment>
<dbReference type="EMBL" id="JASAYQ010000002">
    <property type="protein sequence ID" value="MDP8172099.1"/>
    <property type="molecule type" value="Genomic_DNA"/>
</dbReference>
<dbReference type="RefSeq" id="WP_211599421.1">
    <property type="nucleotide sequence ID" value="NZ_JASAYK010000002.1"/>
</dbReference>
<accession>A0AAJ6NZY6</accession>
<sequence length="82" mass="9416">MSEINQDRDDYVSLYDLMEYARTKHNSDRAAARDLLILAGNKSIPLFKQYGGIRPRIEPLTSTSLIKELNTVVKNNDMELPF</sequence>
<protein>
    <submittedName>
        <fullName evidence="1">Uncharacterized protein</fullName>
    </submittedName>
</protein>
<dbReference type="Proteomes" id="UP001236239">
    <property type="component" value="Unassembled WGS sequence"/>
</dbReference>
<evidence type="ECO:0000313" key="2">
    <source>
        <dbReference type="Proteomes" id="UP001236239"/>
    </source>
</evidence>
<name>A0AAJ6NZY6_9PAST</name>